<dbReference type="GO" id="GO:1902600">
    <property type="term" value="P:proton transmembrane transport"/>
    <property type="evidence" value="ECO:0007669"/>
    <property type="project" value="InterPro"/>
</dbReference>
<feature type="transmembrane region" description="Helical" evidence="6">
    <location>
        <begin position="50"/>
        <end position="69"/>
    </location>
</feature>
<evidence type="ECO:0000256" key="3">
    <source>
        <dbReference type="ARBA" id="ARBA00022989"/>
    </source>
</evidence>
<feature type="transmembrane region" description="Helical" evidence="6">
    <location>
        <begin position="75"/>
        <end position="92"/>
    </location>
</feature>
<evidence type="ECO:0000256" key="6">
    <source>
        <dbReference type="SAM" id="Phobius"/>
    </source>
</evidence>
<gene>
    <name evidence="8" type="ORF">H8695_01810</name>
</gene>
<feature type="transmembrane region" description="Helical" evidence="6">
    <location>
        <begin position="20"/>
        <end position="38"/>
    </location>
</feature>
<evidence type="ECO:0000256" key="5">
    <source>
        <dbReference type="SAM" id="MobiDB-lite"/>
    </source>
</evidence>
<keyword evidence="4 6" id="KW-0472">Membrane</keyword>
<dbReference type="InterPro" id="IPR038770">
    <property type="entry name" value="Na+/solute_symporter_sf"/>
</dbReference>
<reference evidence="8" key="1">
    <citation type="submission" date="2020-08" db="EMBL/GenBank/DDBJ databases">
        <title>Genome public.</title>
        <authorList>
            <person name="Liu C."/>
            <person name="Sun Q."/>
        </authorList>
    </citation>
    <scope>NUCLEOTIDE SEQUENCE</scope>
    <source>
        <strain evidence="8">BX7</strain>
    </source>
</reference>
<feature type="transmembrane region" description="Helical" evidence="6">
    <location>
        <begin position="236"/>
        <end position="269"/>
    </location>
</feature>
<name>A0A926DCN6_9FIRM</name>
<dbReference type="InterPro" id="IPR006153">
    <property type="entry name" value="Cation/H_exchanger_TM"/>
</dbReference>
<dbReference type="GO" id="GO:0015297">
    <property type="term" value="F:antiporter activity"/>
    <property type="evidence" value="ECO:0007669"/>
    <property type="project" value="InterPro"/>
</dbReference>
<dbReference type="AlphaFoldDB" id="A0A926DCN6"/>
<evidence type="ECO:0000256" key="1">
    <source>
        <dbReference type="ARBA" id="ARBA00004141"/>
    </source>
</evidence>
<dbReference type="PANTHER" id="PTHR43021">
    <property type="entry name" value="NA(+)/H(+) ANTIPORTER-RELATED"/>
    <property type="match status" value="1"/>
</dbReference>
<evidence type="ECO:0000313" key="8">
    <source>
        <dbReference type="EMBL" id="MBC8535432.1"/>
    </source>
</evidence>
<feature type="domain" description="Cation/H+ exchanger transmembrane" evidence="7">
    <location>
        <begin position="33"/>
        <end position="384"/>
    </location>
</feature>
<comment type="subcellular location">
    <subcellularLocation>
        <location evidence="1">Membrane</location>
        <topology evidence="1">Multi-pass membrane protein</topology>
    </subcellularLocation>
</comment>
<feature type="compositionally biased region" description="Polar residues" evidence="5">
    <location>
        <begin position="415"/>
        <end position="435"/>
    </location>
</feature>
<dbReference type="EMBL" id="JACRSP010000001">
    <property type="protein sequence ID" value="MBC8535432.1"/>
    <property type="molecule type" value="Genomic_DNA"/>
</dbReference>
<accession>A0A926DCN6</accession>
<evidence type="ECO:0000313" key="9">
    <source>
        <dbReference type="Proteomes" id="UP000620366"/>
    </source>
</evidence>
<evidence type="ECO:0000259" key="7">
    <source>
        <dbReference type="Pfam" id="PF00999"/>
    </source>
</evidence>
<sequence>MLQNIQAFFADTFTFQTNTLVILSIAAILAAGFLLTRFTKPLHLPNVTGYILAGIVIGPYVLHLIPVQIISGMEFVTDMALSFIAFGVGKYLKLSSLRKNGSTVFVLTLCEALVAAVVVTLTMLFVFHLPLSFSLLLGAIGSATAPASTIMTIRQYKAKGNFVNLILQVVALDDAVALIAFSICAAVAQAVSSRGAFDAYVVIIPIVLNMAAVGIGILLGFLLTKLINDHRSKDHCLVVTIALLMLMSGLCSAAGISPLLSCMALGTAYSNLSGNKNLFKQVNKFTPPILTTFFVLSGMRLDINALVSAGVIGITYFAVRIVGKYLGSFLGASITGADRAVRNYFGLTLIPQAGVSIGLAILGARLLPPDMGALLSTIILSSSVLYEMIGPISAKTGLYLAGVINWDGPKKPQSPAISRQEQQPVETANHAGTSV</sequence>
<proteinExistence type="predicted"/>
<dbReference type="RefSeq" id="WP_249299162.1">
    <property type="nucleotide sequence ID" value="NZ_JACRSP010000001.1"/>
</dbReference>
<comment type="caution">
    <text evidence="8">The sequence shown here is derived from an EMBL/GenBank/DDBJ whole genome shotgun (WGS) entry which is preliminary data.</text>
</comment>
<feature type="transmembrane region" description="Helical" evidence="6">
    <location>
        <begin position="104"/>
        <end position="127"/>
    </location>
</feature>
<organism evidence="8 9">
    <name type="scientific">Feifania hominis</name>
    <dbReference type="NCBI Taxonomy" id="2763660"/>
    <lineage>
        <taxon>Bacteria</taxon>
        <taxon>Bacillati</taxon>
        <taxon>Bacillota</taxon>
        <taxon>Clostridia</taxon>
        <taxon>Eubacteriales</taxon>
        <taxon>Feifaniaceae</taxon>
        <taxon>Feifania</taxon>
    </lineage>
</organism>
<feature type="transmembrane region" description="Helical" evidence="6">
    <location>
        <begin position="133"/>
        <end position="153"/>
    </location>
</feature>
<feature type="transmembrane region" description="Helical" evidence="6">
    <location>
        <begin position="303"/>
        <end position="323"/>
    </location>
</feature>
<dbReference type="Pfam" id="PF00999">
    <property type="entry name" value="Na_H_Exchanger"/>
    <property type="match status" value="1"/>
</dbReference>
<evidence type="ECO:0000256" key="2">
    <source>
        <dbReference type="ARBA" id="ARBA00022692"/>
    </source>
</evidence>
<keyword evidence="3 6" id="KW-1133">Transmembrane helix</keyword>
<keyword evidence="2 6" id="KW-0812">Transmembrane</keyword>
<dbReference type="Proteomes" id="UP000620366">
    <property type="component" value="Unassembled WGS sequence"/>
</dbReference>
<feature type="transmembrane region" description="Helical" evidence="6">
    <location>
        <begin position="344"/>
        <end position="365"/>
    </location>
</feature>
<dbReference type="PANTHER" id="PTHR43021:SF2">
    <property type="entry name" value="CATION_H+ EXCHANGER DOMAIN-CONTAINING PROTEIN"/>
    <property type="match status" value="1"/>
</dbReference>
<evidence type="ECO:0000256" key="4">
    <source>
        <dbReference type="ARBA" id="ARBA00023136"/>
    </source>
</evidence>
<feature type="transmembrane region" description="Helical" evidence="6">
    <location>
        <begin position="200"/>
        <end position="224"/>
    </location>
</feature>
<feature type="region of interest" description="Disordered" evidence="5">
    <location>
        <begin position="411"/>
        <end position="435"/>
    </location>
</feature>
<feature type="transmembrane region" description="Helical" evidence="6">
    <location>
        <begin position="165"/>
        <end position="188"/>
    </location>
</feature>
<dbReference type="GO" id="GO:0016020">
    <property type="term" value="C:membrane"/>
    <property type="evidence" value="ECO:0007669"/>
    <property type="project" value="UniProtKB-SubCell"/>
</dbReference>
<protein>
    <submittedName>
        <fullName evidence="8">Cation:proton antiporter</fullName>
    </submittedName>
</protein>
<keyword evidence="9" id="KW-1185">Reference proteome</keyword>
<dbReference type="Gene3D" id="1.20.1530.20">
    <property type="match status" value="1"/>
</dbReference>